<dbReference type="RefSeq" id="WP_154364942.1">
    <property type="nucleotide sequence ID" value="NZ_WKJH01000003.1"/>
</dbReference>
<feature type="domain" description="Glycosyltransferase 2-like" evidence="1">
    <location>
        <begin position="4"/>
        <end position="162"/>
    </location>
</feature>
<dbReference type="CDD" id="cd06433">
    <property type="entry name" value="GT_2_WfgS_like"/>
    <property type="match status" value="1"/>
</dbReference>
<dbReference type="InterPro" id="IPR001173">
    <property type="entry name" value="Glyco_trans_2-like"/>
</dbReference>
<dbReference type="InterPro" id="IPR029044">
    <property type="entry name" value="Nucleotide-diphossugar_trans"/>
</dbReference>
<protein>
    <submittedName>
        <fullName evidence="2">Glycosyltransferase</fullName>
    </submittedName>
</protein>
<dbReference type="OrthoDB" id="9788101at2"/>
<comment type="caution">
    <text evidence="2">The sequence shown here is derived from an EMBL/GenBank/DDBJ whole genome shotgun (WGS) entry which is preliminary data.</text>
</comment>
<dbReference type="PANTHER" id="PTHR22916:SF3">
    <property type="entry name" value="UDP-GLCNAC:BETAGAL BETA-1,3-N-ACETYLGLUCOSAMINYLTRANSFERASE-LIKE PROTEIN 1"/>
    <property type="match status" value="1"/>
</dbReference>
<gene>
    <name evidence="2" type="ORF">GJ691_06290</name>
</gene>
<proteinExistence type="predicted"/>
<dbReference type="AlphaFoldDB" id="A0A6I2ML19"/>
<accession>A0A6I2ML19</accession>
<dbReference type="Proteomes" id="UP000443153">
    <property type="component" value="Unassembled WGS sequence"/>
</dbReference>
<name>A0A6I2ML19_9FLAO</name>
<dbReference type="PANTHER" id="PTHR22916">
    <property type="entry name" value="GLYCOSYLTRANSFERASE"/>
    <property type="match status" value="1"/>
</dbReference>
<dbReference type="Pfam" id="PF00535">
    <property type="entry name" value="Glycos_transf_2"/>
    <property type="match status" value="1"/>
</dbReference>
<reference evidence="2 3" key="1">
    <citation type="submission" date="2019-11" db="EMBL/GenBank/DDBJ databases">
        <title>Maribacter lutea sp. nov., a marine bacterium isolated from intertidal sand.</title>
        <authorList>
            <person name="Liu A."/>
        </authorList>
    </citation>
    <scope>NUCLEOTIDE SEQUENCE [LARGE SCALE GENOMIC DNA]</scope>
    <source>
        <strain evidence="2 3">RZ05</strain>
    </source>
</reference>
<dbReference type="EMBL" id="WKJH01000003">
    <property type="protein sequence ID" value="MRX63772.1"/>
    <property type="molecule type" value="Genomic_DNA"/>
</dbReference>
<keyword evidence="2" id="KW-0808">Transferase</keyword>
<dbReference type="SUPFAM" id="SSF53448">
    <property type="entry name" value="Nucleotide-diphospho-sugar transferases"/>
    <property type="match status" value="1"/>
</dbReference>
<organism evidence="2 3">
    <name type="scientific">Maribacter luteus</name>
    <dbReference type="NCBI Taxonomy" id="2594478"/>
    <lineage>
        <taxon>Bacteria</taxon>
        <taxon>Pseudomonadati</taxon>
        <taxon>Bacteroidota</taxon>
        <taxon>Flavobacteriia</taxon>
        <taxon>Flavobacteriales</taxon>
        <taxon>Flavobacteriaceae</taxon>
        <taxon>Maribacter</taxon>
    </lineage>
</organism>
<evidence type="ECO:0000313" key="3">
    <source>
        <dbReference type="Proteomes" id="UP000443153"/>
    </source>
</evidence>
<evidence type="ECO:0000259" key="1">
    <source>
        <dbReference type="Pfam" id="PF00535"/>
    </source>
</evidence>
<evidence type="ECO:0000313" key="2">
    <source>
        <dbReference type="EMBL" id="MRX63772.1"/>
    </source>
</evidence>
<dbReference type="Gene3D" id="3.90.550.10">
    <property type="entry name" value="Spore Coat Polysaccharide Biosynthesis Protein SpsA, Chain A"/>
    <property type="match status" value="1"/>
</dbReference>
<keyword evidence="3" id="KW-1185">Reference proteome</keyword>
<sequence length="250" mass="29077">MKVSIITGTYNSEKYIGDCLKSIYEQDFPEIEHIIIDGASKDRTLEVIENTDNRVAQVISEPDKGIYDAMNKGIKLASGEIVGILNSDDFYNSNEVISKVVKAFEENNADCVFGNLYYVKPDDTSVIVRKWVTGPYNKKYGFRWGWHPAHPSFFVRKNIYEKYGYFQADHKISADFELMLRFIERFNINSTYLDFPMVRMRLGGESSKGFNSHYIGNKECYRAFKRNNLPVPWFYPLVRVGSKLKQYFNH</sequence>
<dbReference type="GO" id="GO:0016758">
    <property type="term" value="F:hexosyltransferase activity"/>
    <property type="evidence" value="ECO:0007669"/>
    <property type="project" value="UniProtKB-ARBA"/>
</dbReference>